<dbReference type="EMBL" id="JARKIF010000016">
    <property type="protein sequence ID" value="KAJ7620942.1"/>
    <property type="molecule type" value="Genomic_DNA"/>
</dbReference>
<evidence type="ECO:0000313" key="4">
    <source>
        <dbReference type="Proteomes" id="UP001221142"/>
    </source>
</evidence>
<feature type="non-terminal residue" evidence="3">
    <location>
        <position position="92"/>
    </location>
</feature>
<comment type="caution">
    <text evidence="3">The sequence shown here is derived from an EMBL/GenBank/DDBJ whole genome shotgun (WGS) entry which is preliminary data.</text>
</comment>
<protein>
    <recommendedName>
        <fullName evidence="2">F-box domain-containing protein</fullName>
    </recommendedName>
</protein>
<dbReference type="InterPro" id="IPR001810">
    <property type="entry name" value="F-box_dom"/>
</dbReference>
<feature type="domain" description="F-box" evidence="2">
    <location>
        <begin position="46"/>
        <end position="92"/>
    </location>
</feature>
<name>A0AAD7FHK9_9AGAR</name>
<proteinExistence type="predicted"/>
<organism evidence="3 4">
    <name type="scientific">Roridomyces roridus</name>
    <dbReference type="NCBI Taxonomy" id="1738132"/>
    <lineage>
        <taxon>Eukaryota</taxon>
        <taxon>Fungi</taxon>
        <taxon>Dikarya</taxon>
        <taxon>Basidiomycota</taxon>
        <taxon>Agaricomycotina</taxon>
        <taxon>Agaricomycetes</taxon>
        <taxon>Agaricomycetidae</taxon>
        <taxon>Agaricales</taxon>
        <taxon>Marasmiineae</taxon>
        <taxon>Mycenaceae</taxon>
        <taxon>Roridomyces</taxon>
    </lineage>
</organism>
<accession>A0AAD7FHK9</accession>
<reference evidence="3" key="1">
    <citation type="submission" date="2023-03" db="EMBL/GenBank/DDBJ databases">
        <title>Massive genome expansion in bonnet fungi (Mycena s.s.) driven by repeated elements and novel gene families across ecological guilds.</title>
        <authorList>
            <consortium name="Lawrence Berkeley National Laboratory"/>
            <person name="Harder C.B."/>
            <person name="Miyauchi S."/>
            <person name="Viragh M."/>
            <person name="Kuo A."/>
            <person name="Thoen E."/>
            <person name="Andreopoulos B."/>
            <person name="Lu D."/>
            <person name="Skrede I."/>
            <person name="Drula E."/>
            <person name="Henrissat B."/>
            <person name="Morin E."/>
            <person name="Kohler A."/>
            <person name="Barry K."/>
            <person name="LaButti K."/>
            <person name="Morin E."/>
            <person name="Salamov A."/>
            <person name="Lipzen A."/>
            <person name="Mereny Z."/>
            <person name="Hegedus B."/>
            <person name="Baldrian P."/>
            <person name="Stursova M."/>
            <person name="Weitz H."/>
            <person name="Taylor A."/>
            <person name="Grigoriev I.V."/>
            <person name="Nagy L.G."/>
            <person name="Martin F."/>
            <person name="Kauserud H."/>
        </authorList>
    </citation>
    <scope>NUCLEOTIDE SEQUENCE</scope>
    <source>
        <strain evidence="3">9284</strain>
    </source>
</reference>
<sequence>MVSIPQLREDLESLEREIERQKEVLSDLEKQRSDVQSELNSLIDPIARLPPEIFSDILLKSLPIPPTWSSLVTLLLVCRAWSALALATPSLW</sequence>
<evidence type="ECO:0000256" key="1">
    <source>
        <dbReference type="SAM" id="Coils"/>
    </source>
</evidence>
<feature type="coiled-coil region" evidence="1">
    <location>
        <begin position="4"/>
        <end position="38"/>
    </location>
</feature>
<dbReference type="AlphaFoldDB" id="A0AAD7FHK9"/>
<dbReference type="Gene3D" id="1.20.1280.50">
    <property type="match status" value="1"/>
</dbReference>
<evidence type="ECO:0000259" key="2">
    <source>
        <dbReference type="Pfam" id="PF12937"/>
    </source>
</evidence>
<keyword evidence="4" id="KW-1185">Reference proteome</keyword>
<dbReference type="Proteomes" id="UP001221142">
    <property type="component" value="Unassembled WGS sequence"/>
</dbReference>
<keyword evidence="1" id="KW-0175">Coiled coil</keyword>
<evidence type="ECO:0000313" key="3">
    <source>
        <dbReference type="EMBL" id="KAJ7620942.1"/>
    </source>
</evidence>
<dbReference type="Pfam" id="PF12937">
    <property type="entry name" value="F-box-like"/>
    <property type="match status" value="1"/>
</dbReference>
<gene>
    <name evidence="3" type="ORF">FB45DRAFT_754466</name>
</gene>